<sequence length="89" mass="10276">MDEDLSPPYDIVFASYSLNVHEIRDAIRKLEEASSCYMYLYWFAGEPSWDAMSREFCHLLVVLDCAPHSLPTKGHPCRRCGQAYDGGRW</sequence>
<gene>
    <name evidence="1" type="ORF">OU421_03755</name>
</gene>
<dbReference type="Proteomes" id="UP001163096">
    <property type="component" value="Chromosome"/>
</dbReference>
<proteinExistence type="predicted"/>
<dbReference type="EMBL" id="CP113361">
    <property type="protein sequence ID" value="WAI01996.1"/>
    <property type="molecule type" value="Genomic_DNA"/>
</dbReference>
<evidence type="ECO:0000313" key="1">
    <source>
        <dbReference type="EMBL" id="WAI01996.1"/>
    </source>
</evidence>
<organism evidence="1 2">
    <name type="scientific">Methanogenium organophilum</name>
    <dbReference type="NCBI Taxonomy" id="2199"/>
    <lineage>
        <taxon>Archaea</taxon>
        <taxon>Methanobacteriati</taxon>
        <taxon>Methanobacteriota</taxon>
        <taxon>Stenosarchaea group</taxon>
        <taxon>Methanomicrobia</taxon>
        <taxon>Methanomicrobiales</taxon>
        <taxon>Methanomicrobiaceae</taxon>
        <taxon>Methanogenium</taxon>
    </lineage>
</organism>
<keyword evidence="2" id="KW-1185">Reference proteome</keyword>
<dbReference type="AlphaFoldDB" id="A0A9X9S5E8"/>
<protein>
    <submittedName>
        <fullName evidence="1">Uncharacterized protein</fullName>
    </submittedName>
</protein>
<name>A0A9X9S5E8_METOG</name>
<dbReference type="KEGG" id="mou:OU421_03755"/>
<evidence type="ECO:0000313" key="2">
    <source>
        <dbReference type="Proteomes" id="UP001163096"/>
    </source>
</evidence>
<dbReference type="RefSeq" id="WP_268187274.1">
    <property type="nucleotide sequence ID" value="NZ_CP113361.1"/>
</dbReference>
<accession>A0A9X9S5E8</accession>
<reference evidence="1" key="1">
    <citation type="submission" date="2022-11" db="EMBL/GenBank/DDBJ databases">
        <title>Complete genome sequence of Methanogenium organophilum DSM 3596.</title>
        <authorList>
            <person name="Chen S.-C."/>
            <person name="Lai S.-J."/>
            <person name="You Y.-T."/>
        </authorList>
    </citation>
    <scope>NUCLEOTIDE SEQUENCE</scope>
    <source>
        <strain evidence="1">DSM 3596</strain>
    </source>
</reference>
<dbReference type="GeneID" id="76834187"/>